<gene>
    <name evidence="1" type="ORF">QV13_20035</name>
</gene>
<organism evidence="1 2">
    <name type="scientific">Mesorhizobium hungaricum</name>
    <dbReference type="NCBI Taxonomy" id="1566387"/>
    <lineage>
        <taxon>Bacteria</taxon>
        <taxon>Pseudomonadati</taxon>
        <taxon>Pseudomonadota</taxon>
        <taxon>Alphaproteobacteria</taxon>
        <taxon>Hyphomicrobiales</taxon>
        <taxon>Phyllobacteriaceae</taxon>
        <taxon>Mesorhizobium</taxon>
    </lineage>
</organism>
<sequence length="148" mass="16794">MASPVTDARITTLVSRLIEANELEIAAREREDTRAGNRQVDRMRLVLDELVNSPIGRDTLERLMTHEMPEVRLRAAGRVMGWAPKKAIPVLGSLVANWMPKDPKKGYVAVGLSAGWKLYEYFGVKDFDHNKLIEPLRTYGIELPRRPD</sequence>
<dbReference type="AlphaFoldDB" id="A0A1C2DIY0"/>
<proteinExistence type="predicted"/>
<keyword evidence="2" id="KW-1185">Reference proteome</keyword>
<accession>A0A1C2DIY0</accession>
<dbReference type="InterPro" id="IPR042236">
    <property type="entry name" value="PI3K_accessory_sf"/>
</dbReference>
<evidence type="ECO:0000313" key="1">
    <source>
        <dbReference type="EMBL" id="OCX14721.1"/>
    </source>
</evidence>
<dbReference type="InterPro" id="IPR016024">
    <property type="entry name" value="ARM-type_fold"/>
</dbReference>
<evidence type="ECO:0000313" key="2">
    <source>
        <dbReference type="Proteomes" id="UP000094412"/>
    </source>
</evidence>
<dbReference type="Gene3D" id="1.25.40.70">
    <property type="entry name" value="Phosphatidylinositol 3-kinase, accessory domain (PIK)"/>
    <property type="match status" value="1"/>
</dbReference>
<protein>
    <submittedName>
        <fullName evidence="1">Uncharacterized protein</fullName>
    </submittedName>
</protein>
<name>A0A1C2DIY0_9HYPH</name>
<dbReference type="Proteomes" id="UP000094412">
    <property type="component" value="Unassembled WGS sequence"/>
</dbReference>
<dbReference type="SUPFAM" id="SSF48371">
    <property type="entry name" value="ARM repeat"/>
    <property type="match status" value="1"/>
</dbReference>
<dbReference type="EMBL" id="MDEO01000035">
    <property type="protein sequence ID" value="OCX14721.1"/>
    <property type="molecule type" value="Genomic_DNA"/>
</dbReference>
<comment type="caution">
    <text evidence="1">The sequence shown here is derived from an EMBL/GenBank/DDBJ whole genome shotgun (WGS) entry which is preliminary data.</text>
</comment>
<reference evidence="1 2" key="1">
    <citation type="submission" date="2016-08" db="EMBL/GenBank/DDBJ databases">
        <title>Whole genome sequence of Mesorhizobium sp. strain UASWS1009 isolated from industrial sewage.</title>
        <authorList>
            <person name="Crovadore J."/>
            <person name="Calmin G."/>
            <person name="Chablais R."/>
            <person name="Cochard B."/>
            <person name="Lefort F."/>
        </authorList>
    </citation>
    <scope>NUCLEOTIDE SEQUENCE [LARGE SCALE GENOMIC DNA]</scope>
    <source>
        <strain evidence="1 2">UASWS1009</strain>
    </source>
</reference>
<dbReference type="RefSeq" id="WP_024925458.1">
    <property type="nucleotide sequence ID" value="NZ_MDEO01000035.1"/>
</dbReference>
<dbReference type="STRING" id="1566387.QV13_20035"/>